<keyword evidence="2" id="KW-1185">Reference proteome</keyword>
<accession>A0A1U7NI56</accession>
<name>A0A1U7NI56_9FIRM</name>
<dbReference type="EMBL" id="MPJW01000073">
    <property type="protein sequence ID" value="OLU41830.1"/>
    <property type="molecule type" value="Genomic_DNA"/>
</dbReference>
<dbReference type="RefSeq" id="WP_075818120.1">
    <property type="nucleotide sequence ID" value="NZ_CATATF010000129.1"/>
</dbReference>
<proteinExistence type="predicted"/>
<comment type="caution">
    <text evidence="1">The sequence shown here is derived from an EMBL/GenBank/DDBJ whole genome shotgun (WGS) entry which is preliminary data.</text>
</comment>
<evidence type="ECO:0000313" key="2">
    <source>
        <dbReference type="Proteomes" id="UP000186341"/>
    </source>
</evidence>
<sequence>MFERENYHLVSERSEMSEYLAPDASMVVHFLNTNNVDLYVSDYLNYTNYNILKLITDFPEELLEYLDPSIEYLRFEINSNTRICDGVRLKFKHSKEILLSSPDQLEAYLSSGTIKGLGVSVSAVIQ</sequence>
<protein>
    <submittedName>
        <fullName evidence="1">Uncharacterized protein</fullName>
    </submittedName>
</protein>
<dbReference type="AlphaFoldDB" id="A0A1U7NI56"/>
<organism evidence="1 2">
    <name type="scientific">Ileibacterium valens</name>
    <dbReference type="NCBI Taxonomy" id="1862668"/>
    <lineage>
        <taxon>Bacteria</taxon>
        <taxon>Bacillati</taxon>
        <taxon>Bacillota</taxon>
        <taxon>Erysipelotrichia</taxon>
        <taxon>Erysipelotrichales</taxon>
        <taxon>Erysipelotrichaceae</taxon>
        <taxon>Ileibacterium</taxon>
    </lineage>
</organism>
<reference evidence="1 2" key="1">
    <citation type="submission" date="2016-11" db="EMBL/GenBank/DDBJ databases">
        <title>Description of two novel members of the family Erysipelotrichaceae: Ileibacterium lipovorans gen. nov., sp. nov. and Dubosiella newyorkensis, gen. nov., sp. nov.</title>
        <authorList>
            <person name="Cox L.M."/>
            <person name="Sohn J."/>
            <person name="Tyrrell K.L."/>
            <person name="Citron D.M."/>
            <person name="Lawson P.A."/>
            <person name="Patel N.B."/>
            <person name="Iizumi T."/>
            <person name="Perez-Perez G.I."/>
            <person name="Goldstein E.J."/>
            <person name="Blaser M.J."/>
        </authorList>
    </citation>
    <scope>NUCLEOTIDE SEQUENCE [LARGE SCALE GENOMIC DNA]</scope>
    <source>
        <strain evidence="1 2">NYU-BL-A3</strain>
    </source>
</reference>
<gene>
    <name evidence="1" type="ORF">BO222_02560</name>
</gene>
<dbReference type="Proteomes" id="UP000186341">
    <property type="component" value="Unassembled WGS sequence"/>
</dbReference>
<evidence type="ECO:0000313" key="1">
    <source>
        <dbReference type="EMBL" id="OLU41830.1"/>
    </source>
</evidence>